<evidence type="ECO:0000313" key="11">
    <source>
        <dbReference type="EMBL" id="QPJ65830.1"/>
    </source>
</evidence>
<reference evidence="12" key="1">
    <citation type="submission" date="2020-02" db="EMBL/GenBank/DDBJ databases">
        <title>Genomic and physiological characterization of two novel Nitrospinaceae genera.</title>
        <authorList>
            <person name="Mueller A.J."/>
            <person name="Jung M.-Y."/>
            <person name="Strachan C.R."/>
            <person name="Herbold C.W."/>
            <person name="Kirkegaard R.H."/>
            <person name="Daims H."/>
        </authorList>
    </citation>
    <scope>NUCLEOTIDE SEQUENCE [LARGE SCALE GENOMIC DNA]</scope>
</reference>
<evidence type="ECO:0000256" key="4">
    <source>
        <dbReference type="ARBA" id="ARBA00022519"/>
    </source>
</evidence>
<keyword evidence="4" id="KW-0997">Cell inner membrane</keyword>
<evidence type="ECO:0000259" key="10">
    <source>
        <dbReference type="Pfam" id="PF04290"/>
    </source>
</evidence>
<evidence type="ECO:0000256" key="7">
    <source>
        <dbReference type="ARBA" id="ARBA00023136"/>
    </source>
</evidence>
<evidence type="ECO:0000256" key="6">
    <source>
        <dbReference type="ARBA" id="ARBA00022989"/>
    </source>
</evidence>
<organism evidence="11 12">
    <name type="scientific">Candidatus Nitrohelix vancouverensis</name>
    <dbReference type="NCBI Taxonomy" id="2705534"/>
    <lineage>
        <taxon>Bacteria</taxon>
        <taxon>Pseudomonadati</taxon>
        <taxon>Nitrospinota/Tectimicrobiota group</taxon>
        <taxon>Nitrospinota</taxon>
        <taxon>Nitrospinia</taxon>
        <taxon>Nitrospinales</taxon>
        <taxon>Nitrospinaceae</taxon>
        <taxon>Candidatus Nitrohelix</taxon>
    </lineage>
</organism>
<protein>
    <submittedName>
        <fullName evidence="11">TRAP transporter small permease</fullName>
    </submittedName>
</protein>
<evidence type="ECO:0000313" key="12">
    <source>
        <dbReference type="Proteomes" id="UP000594464"/>
    </source>
</evidence>
<name>A0A7T0C3H5_9BACT</name>
<proteinExistence type="inferred from homology"/>
<dbReference type="AlphaFoldDB" id="A0A7T0C3H5"/>
<keyword evidence="2" id="KW-0813">Transport</keyword>
<dbReference type="GO" id="GO:0022857">
    <property type="term" value="F:transmembrane transporter activity"/>
    <property type="evidence" value="ECO:0007669"/>
    <property type="project" value="TreeGrafter"/>
</dbReference>
<comment type="similarity">
    <text evidence="8">Belongs to the TRAP transporter small permease family.</text>
</comment>
<evidence type="ECO:0000256" key="9">
    <source>
        <dbReference type="SAM" id="Phobius"/>
    </source>
</evidence>
<dbReference type="PANTHER" id="PTHR35011:SF2">
    <property type="entry name" value="2,3-DIKETO-L-GULONATE TRAP TRANSPORTER SMALL PERMEASE PROTEIN YIAM"/>
    <property type="match status" value="1"/>
</dbReference>
<feature type="transmembrane region" description="Helical" evidence="9">
    <location>
        <begin position="90"/>
        <end position="111"/>
    </location>
</feature>
<evidence type="ECO:0000256" key="8">
    <source>
        <dbReference type="ARBA" id="ARBA00038436"/>
    </source>
</evidence>
<keyword evidence="3" id="KW-1003">Cell membrane</keyword>
<dbReference type="GO" id="GO:0015740">
    <property type="term" value="P:C4-dicarboxylate transport"/>
    <property type="evidence" value="ECO:0007669"/>
    <property type="project" value="TreeGrafter"/>
</dbReference>
<dbReference type="GO" id="GO:0005886">
    <property type="term" value="C:plasma membrane"/>
    <property type="evidence" value="ECO:0007669"/>
    <property type="project" value="UniProtKB-SubCell"/>
</dbReference>
<gene>
    <name evidence="11" type="ORF">G3M78_10675</name>
</gene>
<dbReference type="Proteomes" id="UP000594464">
    <property type="component" value="Chromosome"/>
</dbReference>
<feature type="transmembrane region" description="Helical" evidence="9">
    <location>
        <begin position="12"/>
        <end position="32"/>
    </location>
</feature>
<evidence type="ECO:0000256" key="1">
    <source>
        <dbReference type="ARBA" id="ARBA00004429"/>
    </source>
</evidence>
<accession>A0A7T0C3H5</accession>
<dbReference type="InterPro" id="IPR007387">
    <property type="entry name" value="TRAP_DctQ"/>
</dbReference>
<keyword evidence="5 9" id="KW-0812">Transmembrane</keyword>
<keyword evidence="7 9" id="KW-0472">Membrane</keyword>
<feature type="transmembrane region" description="Helical" evidence="9">
    <location>
        <begin position="131"/>
        <end position="150"/>
    </location>
</feature>
<dbReference type="EMBL" id="CP048620">
    <property type="protein sequence ID" value="QPJ65830.1"/>
    <property type="molecule type" value="Genomic_DNA"/>
</dbReference>
<keyword evidence="6 9" id="KW-1133">Transmembrane helix</keyword>
<evidence type="ECO:0000256" key="2">
    <source>
        <dbReference type="ARBA" id="ARBA00022448"/>
    </source>
</evidence>
<evidence type="ECO:0000256" key="3">
    <source>
        <dbReference type="ARBA" id="ARBA00022475"/>
    </source>
</evidence>
<dbReference type="Pfam" id="PF04290">
    <property type="entry name" value="DctQ"/>
    <property type="match status" value="1"/>
</dbReference>
<dbReference type="KEGG" id="nva:G3M78_10675"/>
<evidence type="ECO:0000256" key="5">
    <source>
        <dbReference type="ARBA" id="ARBA00022692"/>
    </source>
</evidence>
<dbReference type="PANTHER" id="PTHR35011">
    <property type="entry name" value="2,3-DIKETO-L-GULONATE TRAP TRANSPORTER SMALL PERMEASE PROTEIN YIAM"/>
    <property type="match status" value="1"/>
</dbReference>
<sequence length="164" mass="18671">MIRLFKIFDGWLGKIESCAILVLLTGMILISFSQVFMRNFFSSGLSWAEILLRHWALWLGLLGASIAAQQSRHLSIAFLSHLLSARKNRILRILVHFGSGIVCAFLTKSAWDFVMFEKEGGSLLIFDIPTWAFQTVIPYAFAVISFRFILHAIELSFTPTDEKR</sequence>
<dbReference type="InterPro" id="IPR055348">
    <property type="entry name" value="DctQ"/>
</dbReference>
<feature type="domain" description="Tripartite ATP-independent periplasmic transporters DctQ component" evidence="10">
    <location>
        <begin position="27"/>
        <end position="155"/>
    </location>
</feature>
<comment type="subcellular location">
    <subcellularLocation>
        <location evidence="1">Cell inner membrane</location>
        <topology evidence="1">Multi-pass membrane protein</topology>
    </subcellularLocation>
</comment>